<evidence type="ECO:0000313" key="1">
    <source>
        <dbReference type="EMBL" id="AFB21210.1"/>
    </source>
</evidence>
<dbReference type="Proteomes" id="UP000007878">
    <property type="component" value="Chromosome"/>
</dbReference>
<proteinExistence type="predicted"/>
<reference evidence="2" key="1">
    <citation type="submission" date="2012-02" db="EMBL/GenBank/DDBJ databases">
        <title>Complete genome sequence of Rickettsia parkeri strain Portsmouth.</title>
        <authorList>
            <person name="Johnson S.L."/>
            <person name="Munk A.C."/>
            <person name="Han S."/>
            <person name="Bruce D.C."/>
            <person name="Dasch G.A."/>
        </authorList>
    </citation>
    <scope>NUCLEOTIDE SEQUENCE [LARGE SCALE GENOMIC DNA]</scope>
    <source>
        <strain evidence="2">CA410</strain>
    </source>
</reference>
<gene>
    <name evidence="1" type="ORF">RCA_03225</name>
</gene>
<accession>A0ABN4AGW4</accession>
<keyword evidence="2" id="KW-1185">Reference proteome</keyword>
<evidence type="ECO:0000313" key="2">
    <source>
        <dbReference type="Proteomes" id="UP000007878"/>
    </source>
</evidence>
<name>A0ABN4AGW4_RICCA</name>
<organism evidence="1 2">
    <name type="scientific">Rickettsia canadensis str. CA410</name>
    <dbReference type="NCBI Taxonomy" id="1105107"/>
    <lineage>
        <taxon>Bacteria</taxon>
        <taxon>Pseudomonadati</taxon>
        <taxon>Pseudomonadota</taxon>
        <taxon>Alphaproteobacteria</taxon>
        <taxon>Rickettsiales</taxon>
        <taxon>Rickettsiaceae</taxon>
        <taxon>Rickettsieae</taxon>
        <taxon>Rickettsia</taxon>
        <taxon>belli group</taxon>
    </lineage>
</organism>
<dbReference type="RefSeq" id="WP_014364011.1">
    <property type="nucleotide sequence ID" value="NC_016929.1"/>
</dbReference>
<sequence>MPDNISQNIKETLVLYAGSNNNNKIDILSEELAKKFKNISNLIKQNESVLQRGTGKHSPALETILEAAIPSCH</sequence>
<protein>
    <submittedName>
        <fullName evidence="1">Uncharacterized protein</fullName>
    </submittedName>
</protein>
<dbReference type="EMBL" id="CP003304">
    <property type="protein sequence ID" value="AFB21210.1"/>
    <property type="molecule type" value="Genomic_DNA"/>
</dbReference>